<keyword evidence="2" id="KW-1185">Reference proteome</keyword>
<sequence length="116" mass="12694">MKASKSLGFNPPDTKKDCISEIVRDVDSMNPTDPSALSFSTASRILLVASSVSCSPSKSRAITTINFLLRTAGNFPELTSDLSSDPILRLSLPLDQFWTAASILLFLSMEFPSWFM</sequence>
<proteinExistence type="predicted"/>
<reference evidence="2" key="1">
    <citation type="journal article" date="2013" name="Nat. Genet.">
        <title>The Capsella rubella genome and the genomic consequences of rapid mating system evolution.</title>
        <authorList>
            <person name="Slotte T."/>
            <person name="Hazzouri K.M."/>
            <person name="Agren J.A."/>
            <person name="Koenig D."/>
            <person name="Maumus F."/>
            <person name="Guo Y.L."/>
            <person name="Steige K."/>
            <person name="Platts A.E."/>
            <person name="Escobar J.S."/>
            <person name="Newman L.K."/>
            <person name="Wang W."/>
            <person name="Mandakova T."/>
            <person name="Vello E."/>
            <person name="Smith L.M."/>
            <person name="Henz S.R."/>
            <person name="Steffen J."/>
            <person name="Takuno S."/>
            <person name="Brandvain Y."/>
            <person name="Coop G."/>
            <person name="Andolfatto P."/>
            <person name="Hu T.T."/>
            <person name="Blanchette M."/>
            <person name="Clark R.M."/>
            <person name="Quesneville H."/>
            <person name="Nordborg M."/>
            <person name="Gaut B.S."/>
            <person name="Lysak M.A."/>
            <person name="Jenkins J."/>
            <person name="Grimwood J."/>
            <person name="Chapman J."/>
            <person name="Prochnik S."/>
            <person name="Shu S."/>
            <person name="Rokhsar D."/>
            <person name="Schmutz J."/>
            <person name="Weigel D."/>
            <person name="Wright S.I."/>
        </authorList>
    </citation>
    <scope>NUCLEOTIDE SEQUENCE [LARGE SCALE GENOMIC DNA]</scope>
    <source>
        <strain evidence="2">cv. Monte Gargano</strain>
    </source>
</reference>
<dbReference type="Proteomes" id="UP000029121">
    <property type="component" value="Unassembled WGS sequence"/>
</dbReference>
<gene>
    <name evidence="1" type="ORF">CARUB_v10002280mg</name>
</gene>
<accession>R0H9Z6</accession>
<dbReference type="EMBL" id="KB870810">
    <property type="protein sequence ID" value="EOA21815.1"/>
    <property type="molecule type" value="Genomic_DNA"/>
</dbReference>
<evidence type="ECO:0000313" key="1">
    <source>
        <dbReference type="EMBL" id="EOA21815.1"/>
    </source>
</evidence>
<name>R0H9Z6_9BRAS</name>
<evidence type="ECO:0000313" key="2">
    <source>
        <dbReference type="Proteomes" id="UP000029121"/>
    </source>
</evidence>
<dbReference type="AlphaFoldDB" id="R0H9Z6"/>
<protein>
    <submittedName>
        <fullName evidence="1">Uncharacterized protein</fullName>
    </submittedName>
</protein>
<organism evidence="1 2">
    <name type="scientific">Capsella rubella</name>
    <dbReference type="NCBI Taxonomy" id="81985"/>
    <lineage>
        <taxon>Eukaryota</taxon>
        <taxon>Viridiplantae</taxon>
        <taxon>Streptophyta</taxon>
        <taxon>Embryophyta</taxon>
        <taxon>Tracheophyta</taxon>
        <taxon>Spermatophyta</taxon>
        <taxon>Magnoliopsida</taxon>
        <taxon>eudicotyledons</taxon>
        <taxon>Gunneridae</taxon>
        <taxon>Pentapetalae</taxon>
        <taxon>rosids</taxon>
        <taxon>malvids</taxon>
        <taxon>Brassicales</taxon>
        <taxon>Brassicaceae</taxon>
        <taxon>Camelineae</taxon>
        <taxon>Capsella</taxon>
    </lineage>
</organism>